<gene>
    <name evidence="2" type="ORF">O181_010772</name>
</gene>
<dbReference type="OrthoDB" id="2505488at2759"/>
<evidence type="ECO:0000313" key="3">
    <source>
        <dbReference type="Proteomes" id="UP000765509"/>
    </source>
</evidence>
<evidence type="ECO:0000313" key="2">
    <source>
        <dbReference type="EMBL" id="MBW0471057.1"/>
    </source>
</evidence>
<protein>
    <submittedName>
        <fullName evidence="2">Uncharacterized protein</fullName>
    </submittedName>
</protein>
<accession>A0A9Q3GLI4</accession>
<name>A0A9Q3GLI4_9BASI</name>
<organism evidence="2 3">
    <name type="scientific">Austropuccinia psidii MF-1</name>
    <dbReference type="NCBI Taxonomy" id="1389203"/>
    <lineage>
        <taxon>Eukaryota</taxon>
        <taxon>Fungi</taxon>
        <taxon>Dikarya</taxon>
        <taxon>Basidiomycota</taxon>
        <taxon>Pucciniomycotina</taxon>
        <taxon>Pucciniomycetes</taxon>
        <taxon>Pucciniales</taxon>
        <taxon>Sphaerophragmiaceae</taxon>
        <taxon>Austropuccinia</taxon>
    </lineage>
</organism>
<feature type="compositionally biased region" description="Acidic residues" evidence="1">
    <location>
        <begin position="166"/>
        <end position="177"/>
    </location>
</feature>
<feature type="compositionally biased region" description="Acidic residues" evidence="1">
    <location>
        <begin position="185"/>
        <end position="201"/>
    </location>
</feature>
<sequence length="219" mass="25544">MTLQLLQEKLKSQSPSKKHLTSAYKRPVFTPSKTNKTRPNQLNMKDTPEGFKLTKNAFYAHIRIIWVLIYEKLIPIEPEPSLIKEFNNHFDYIDEIQQVTNRQNAVALIPKTDIITLRGTKPGRKKHPIEKLSDKKFSEKYWDQLTQKYDLSHETPTYEDGHESNSEDEDIESDSSSDMDRESSEENEEEENRNLDSDEEMADKSQAVGHFSNAEYSFE</sequence>
<feature type="region of interest" description="Disordered" evidence="1">
    <location>
        <begin position="9"/>
        <end position="47"/>
    </location>
</feature>
<dbReference type="AlphaFoldDB" id="A0A9Q3GLI4"/>
<feature type="compositionally biased region" description="Polar residues" evidence="1">
    <location>
        <begin position="31"/>
        <end position="44"/>
    </location>
</feature>
<dbReference type="Proteomes" id="UP000765509">
    <property type="component" value="Unassembled WGS sequence"/>
</dbReference>
<comment type="caution">
    <text evidence="2">The sequence shown here is derived from an EMBL/GenBank/DDBJ whole genome shotgun (WGS) entry which is preliminary data.</text>
</comment>
<dbReference type="EMBL" id="AVOT02002644">
    <property type="protein sequence ID" value="MBW0471057.1"/>
    <property type="molecule type" value="Genomic_DNA"/>
</dbReference>
<feature type="region of interest" description="Disordered" evidence="1">
    <location>
        <begin position="152"/>
        <end position="219"/>
    </location>
</feature>
<reference evidence="2" key="1">
    <citation type="submission" date="2021-03" db="EMBL/GenBank/DDBJ databases">
        <title>Draft genome sequence of rust myrtle Austropuccinia psidii MF-1, a brazilian biotype.</title>
        <authorList>
            <person name="Quecine M.C."/>
            <person name="Pachon D.M.R."/>
            <person name="Bonatelli M.L."/>
            <person name="Correr F.H."/>
            <person name="Franceschini L.M."/>
            <person name="Leite T.F."/>
            <person name="Margarido G.R.A."/>
            <person name="Almeida C.A."/>
            <person name="Ferrarezi J.A."/>
            <person name="Labate C.A."/>
        </authorList>
    </citation>
    <scope>NUCLEOTIDE SEQUENCE</scope>
    <source>
        <strain evidence="2">MF-1</strain>
    </source>
</reference>
<evidence type="ECO:0000256" key="1">
    <source>
        <dbReference type="SAM" id="MobiDB-lite"/>
    </source>
</evidence>
<keyword evidence="3" id="KW-1185">Reference proteome</keyword>
<proteinExistence type="predicted"/>